<gene>
    <name evidence="2" type="ORF">IU459_23205</name>
</gene>
<dbReference type="EMBL" id="JADLQX010000018">
    <property type="protein sequence ID" value="MBF6300430.1"/>
    <property type="molecule type" value="Genomic_DNA"/>
</dbReference>
<dbReference type="SUPFAM" id="SSF52129">
    <property type="entry name" value="Caspase-like"/>
    <property type="match status" value="1"/>
</dbReference>
<name>A0ABS0CUZ0_9NOCA</name>
<evidence type="ECO:0000313" key="2">
    <source>
        <dbReference type="EMBL" id="MBF6300430.1"/>
    </source>
</evidence>
<dbReference type="PANTHER" id="PTHR48104:SF30">
    <property type="entry name" value="METACASPASE-1"/>
    <property type="match status" value="1"/>
</dbReference>
<evidence type="ECO:0000259" key="1">
    <source>
        <dbReference type="Pfam" id="PF00656"/>
    </source>
</evidence>
<dbReference type="RefSeq" id="WP_195131675.1">
    <property type="nucleotide sequence ID" value="NZ_JADLQX010000018.1"/>
</dbReference>
<organism evidence="2 3">
    <name type="scientific">Nocardia amamiensis</name>
    <dbReference type="NCBI Taxonomy" id="404578"/>
    <lineage>
        <taxon>Bacteria</taxon>
        <taxon>Bacillati</taxon>
        <taxon>Actinomycetota</taxon>
        <taxon>Actinomycetes</taxon>
        <taxon>Mycobacteriales</taxon>
        <taxon>Nocardiaceae</taxon>
        <taxon>Nocardia</taxon>
    </lineage>
</organism>
<dbReference type="Pfam" id="PF00656">
    <property type="entry name" value="Peptidase_C14"/>
    <property type="match status" value="1"/>
</dbReference>
<proteinExistence type="predicted"/>
<dbReference type="PANTHER" id="PTHR48104">
    <property type="entry name" value="METACASPASE-4"/>
    <property type="match status" value="1"/>
</dbReference>
<dbReference type="InterPro" id="IPR029030">
    <property type="entry name" value="Caspase-like_dom_sf"/>
</dbReference>
<dbReference type="Gene3D" id="3.40.50.1460">
    <property type="match status" value="1"/>
</dbReference>
<protein>
    <submittedName>
        <fullName evidence="2">Caspase family protein</fullName>
    </submittedName>
</protein>
<sequence>MSSAFALHIGLDLLDPSAYAGWNGRLYAAENDANTMADLTADLGYRSRTLLSAEATTSAIFDAIAGAAQTLEPGDIFVLTYAGHGGQFEDITGDEADQLDETWLLYDREILDDELNMAFSDFRNGVRVLLISDSCHSGTVAREYYKSVLTESGFAADAYTKVAARLGSRDRATYRQQRKLKARQAPPALQADVLKEHRDLYHRIRSSTPRSNEIAVNASIILMAACQDNQVSLENDGHGVFTAALLDRWRRGEFRGSYRSFCDEIIQELPATQSPNFFESGRAWPEYVNQQPFTIEAPAGAIGPTQGSGGDLQLKPAAYRVEISRLDAPTKY</sequence>
<feature type="domain" description="Peptidase C14 caspase" evidence="1">
    <location>
        <begin position="17"/>
        <end position="277"/>
    </location>
</feature>
<accession>A0ABS0CUZ0</accession>
<evidence type="ECO:0000313" key="3">
    <source>
        <dbReference type="Proteomes" id="UP000702209"/>
    </source>
</evidence>
<dbReference type="Proteomes" id="UP000702209">
    <property type="component" value="Unassembled WGS sequence"/>
</dbReference>
<keyword evidence="3" id="KW-1185">Reference proteome</keyword>
<dbReference type="InterPro" id="IPR011600">
    <property type="entry name" value="Pept_C14_caspase"/>
</dbReference>
<dbReference type="InterPro" id="IPR050452">
    <property type="entry name" value="Metacaspase"/>
</dbReference>
<comment type="caution">
    <text evidence="2">The sequence shown here is derived from an EMBL/GenBank/DDBJ whole genome shotgun (WGS) entry which is preliminary data.</text>
</comment>
<reference evidence="2 3" key="1">
    <citation type="submission" date="2020-10" db="EMBL/GenBank/DDBJ databases">
        <title>Identification of Nocardia species via Next-generation sequencing and recognition of intraspecies genetic diversity.</title>
        <authorList>
            <person name="Li P."/>
            <person name="Li P."/>
            <person name="Lu B."/>
        </authorList>
    </citation>
    <scope>NUCLEOTIDE SEQUENCE [LARGE SCALE GENOMIC DNA]</scope>
    <source>
        <strain evidence="2 3">BJ06-0157</strain>
    </source>
</reference>